<feature type="compositionally biased region" description="Acidic residues" evidence="1">
    <location>
        <begin position="60"/>
        <end position="74"/>
    </location>
</feature>
<protein>
    <submittedName>
        <fullName evidence="2">(apollo) hypothetical protein</fullName>
    </submittedName>
</protein>
<feature type="compositionally biased region" description="Polar residues" evidence="1">
    <location>
        <begin position="108"/>
        <end position="123"/>
    </location>
</feature>
<keyword evidence="3" id="KW-1185">Reference proteome</keyword>
<dbReference type="OrthoDB" id="118105at2759"/>
<feature type="region of interest" description="Disordered" evidence="1">
    <location>
        <begin position="153"/>
        <end position="198"/>
    </location>
</feature>
<evidence type="ECO:0000256" key="1">
    <source>
        <dbReference type="SAM" id="MobiDB-lite"/>
    </source>
</evidence>
<gene>
    <name evidence="2" type="ORF">PAPOLLO_LOCUS10660</name>
</gene>
<dbReference type="AlphaFoldDB" id="A0A8S3WW44"/>
<name>A0A8S3WW44_PARAO</name>
<feature type="compositionally biased region" description="Acidic residues" evidence="1">
    <location>
        <begin position="26"/>
        <end position="39"/>
    </location>
</feature>
<organism evidence="2 3">
    <name type="scientific">Parnassius apollo</name>
    <name type="common">Apollo butterfly</name>
    <name type="synonym">Papilio apollo</name>
    <dbReference type="NCBI Taxonomy" id="110799"/>
    <lineage>
        <taxon>Eukaryota</taxon>
        <taxon>Metazoa</taxon>
        <taxon>Ecdysozoa</taxon>
        <taxon>Arthropoda</taxon>
        <taxon>Hexapoda</taxon>
        <taxon>Insecta</taxon>
        <taxon>Pterygota</taxon>
        <taxon>Neoptera</taxon>
        <taxon>Endopterygota</taxon>
        <taxon>Lepidoptera</taxon>
        <taxon>Glossata</taxon>
        <taxon>Ditrysia</taxon>
        <taxon>Papilionoidea</taxon>
        <taxon>Papilionidae</taxon>
        <taxon>Parnassiinae</taxon>
        <taxon>Parnassini</taxon>
        <taxon>Parnassius</taxon>
        <taxon>Parnassius</taxon>
    </lineage>
</organism>
<dbReference type="EMBL" id="CAJQZP010000769">
    <property type="protein sequence ID" value="CAG4983598.1"/>
    <property type="molecule type" value="Genomic_DNA"/>
</dbReference>
<feature type="compositionally biased region" description="Low complexity" evidence="1">
    <location>
        <begin position="182"/>
        <end position="198"/>
    </location>
</feature>
<dbReference type="Proteomes" id="UP000691718">
    <property type="component" value="Unassembled WGS sequence"/>
</dbReference>
<proteinExistence type="predicted"/>
<feature type="compositionally biased region" description="Basic residues" evidence="1">
    <location>
        <begin position="92"/>
        <end position="105"/>
    </location>
</feature>
<accession>A0A8S3WW44</accession>
<feature type="region of interest" description="Disordered" evidence="1">
    <location>
        <begin position="1"/>
        <end position="129"/>
    </location>
</feature>
<reference evidence="2" key="1">
    <citation type="submission" date="2021-04" db="EMBL/GenBank/DDBJ databases">
        <authorList>
            <person name="Tunstrom K."/>
        </authorList>
    </citation>
    <scope>NUCLEOTIDE SEQUENCE</scope>
</reference>
<comment type="caution">
    <text evidence="2">The sequence shown here is derived from an EMBL/GenBank/DDBJ whole genome shotgun (WGS) entry which is preliminary data.</text>
</comment>
<feature type="compositionally biased region" description="Acidic residues" evidence="1">
    <location>
        <begin position="154"/>
        <end position="163"/>
    </location>
</feature>
<sequence>MASKASEAGARSHRPMNDENIADALNESEFDYSGDDSDCDLTFKPPELDCHVVAIGANDSDTDITDSDDSDNATESDYPAPSPTLSTDSRAPRSRGRAQSRRPCRGRSLTNPRVITLRGNSENDTTELEKNTNRALIWKLRDYKLNLGTKLIEDNDTESDSESNPDQLKELEPKHKKRKVMIKPLPSKPSPSESIPYA</sequence>
<evidence type="ECO:0000313" key="2">
    <source>
        <dbReference type="EMBL" id="CAG4983598.1"/>
    </source>
</evidence>
<evidence type="ECO:0000313" key="3">
    <source>
        <dbReference type="Proteomes" id="UP000691718"/>
    </source>
</evidence>